<dbReference type="Gene3D" id="1.20.140.10">
    <property type="entry name" value="Butyryl-CoA Dehydrogenase, subunit A, domain 3"/>
    <property type="match status" value="1"/>
</dbReference>
<dbReference type="InterPro" id="IPR046373">
    <property type="entry name" value="Acyl-CoA_Oxase/DH_mid-dom_sf"/>
</dbReference>
<evidence type="ECO:0000256" key="4">
    <source>
        <dbReference type="ARBA" id="ARBA00022827"/>
    </source>
</evidence>
<evidence type="ECO:0000313" key="11">
    <source>
        <dbReference type="Proteomes" id="UP000555564"/>
    </source>
</evidence>
<dbReference type="InterPro" id="IPR006091">
    <property type="entry name" value="Acyl-CoA_Oxase/DH_mid-dom"/>
</dbReference>
<keyword evidence="3 6" id="KW-0285">Flavoprotein</keyword>
<dbReference type="SUPFAM" id="SSF47203">
    <property type="entry name" value="Acyl-CoA dehydrogenase C-terminal domain-like"/>
    <property type="match status" value="1"/>
</dbReference>
<dbReference type="InterPro" id="IPR050741">
    <property type="entry name" value="Acyl-CoA_dehydrogenase"/>
</dbReference>
<dbReference type="Pfam" id="PF00441">
    <property type="entry name" value="Acyl-CoA_dh_1"/>
    <property type="match status" value="1"/>
</dbReference>
<evidence type="ECO:0000256" key="6">
    <source>
        <dbReference type="RuleBase" id="RU362125"/>
    </source>
</evidence>
<evidence type="ECO:0000256" key="3">
    <source>
        <dbReference type="ARBA" id="ARBA00022630"/>
    </source>
</evidence>
<dbReference type="Pfam" id="PF02770">
    <property type="entry name" value="Acyl-CoA_dh_M"/>
    <property type="match status" value="1"/>
</dbReference>
<dbReference type="InterPro" id="IPR037069">
    <property type="entry name" value="AcylCoA_DH/ox_N_sf"/>
</dbReference>
<dbReference type="SUPFAM" id="SSF56645">
    <property type="entry name" value="Acyl-CoA dehydrogenase NM domain-like"/>
    <property type="match status" value="1"/>
</dbReference>
<dbReference type="Proteomes" id="UP000555564">
    <property type="component" value="Unassembled WGS sequence"/>
</dbReference>
<dbReference type="InterPro" id="IPR009100">
    <property type="entry name" value="AcylCoA_DH/oxidase_NM_dom_sf"/>
</dbReference>
<accession>A0A7X0MAA6</accession>
<comment type="caution">
    <text evidence="10">The sequence shown here is derived from an EMBL/GenBank/DDBJ whole genome shotgun (WGS) entry which is preliminary data.</text>
</comment>
<name>A0A7X0MAA6_9ACTN</name>
<dbReference type="AlphaFoldDB" id="A0A7X0MAA6"/>
<keyword evidence="11" id="KW-1185">Reference proteome</keyword>
<dbReference type="GO" id="GO:0005737">
    <property type="term" value="C:cytoplasm"/>
    <property type="evidence" value="ECO:0007669"/>
    <property type="project" value="TreeGrafter"/>
</dbReference>
<dbReference type="InterPro" id="IPR013786">
    <property type="entry name" value="AcylCoA_DH/ox_N"/>
</dbReference>
<protein>
    <submittedName>
        <fullName evidence="10">Alkylation response protein AidB-like acyl-CoA dehydrogenase</fullName>
    </submittedName>
</protein>
<dbReference type="GO" id="GO:0050660">
    <property type="term" value="F:flavin adenine dinucleotide binding"/>
    <property type="evidence" value="ECO:0007669"/>
    <property type="project" value="InterPro"/>
</dbReference>
<keyword evidence="5 6" id="KW-0560">Oxidoreductase</keyword>
<comment type="similarity">
    <text evidence="2 6">Belongs to the acyl-CoA dehydrogenase family.</text>
</comment>
<dbReference type="Pfam" id="PF02771">
    <property type="entry name" value="Acyl-CoA_dh_N"/>
    <property type="match status" value="1"/>
</dbReference>
<evidence type="ECO:0000259" key="7">
    <source>
        <dbReference type="Pfam" id="PF00441"/>
    </source>
</evidence>
<keyword evidence="4 6" id="KW-0274">FAD</keyword>
<evidence type="ECO:0000256" key="2">
    <source>
        <dbReference type="ARBA" id="ARBA00009347"/>
    </source>
</evidence>
<gene>
    <name evidence="10" type="ORF">BJ992_005222</name>
</gene>
<evidence type="ECO:0000256" key="5">
    <source>
        <dbReference type="ARBA" id="ARBA00023002"/>
    </source>
</evidence>
<dbReference type="GO" id="GO:0033539">
    <property type="term" value="P:fatty acid beta-oxidation using acyl-CoA dehydrogenase"/>
    <property type="evidence" value="ECO:0007669"/>
    <property type="project" value="TreeGrafter"/>
</dbReference>
<dbReference type="CDD" id="cd00567">
    <property type="entry name" value="ACAD"/>
    <property type="match status" value="1"/>
</dbReference>
<dbReference type="RefSeq" id="WP_184985379.1">
    <property type="nucleotide sequence ID" value="NZ_BAAALO010000019.1"/>
</dbReference>
<dbReference type="Gene3D" id="2.40.110.10">
    <property type="entry name" value="Butyryl-CoA Dehydrogenase, subunit A, domain 2"/>
    <property type="match status" value="1"/>
</dbReference>
<feature type="domain" description="Acyl-CoA oxidase/dehydrogenase middle" evidence="8">
    <location>
        <begin position="125"/>
        <end position="218"/>
    </location>
</feature>
<dbReference type="InterPro" id="IPR036250">
    <property type="entry name" value="AcylCo_DH-like_C"/>
</dbReference>
<dbReference type="InterPro" id="IPR009075">
    <property type="entry name" value="AcylCo_DH/oxidase_C"/>
</dbReference>
<dbReference type="Gene3D" id="1.10.540.10">
    <property type="entry name" value="Acyl-CoA dehydrogenase/oxidase, N-terminal domain"/>
    <property type="match status" value="1"/>
</dbReference>
<evidence type="ECO:0000259" key="8">
    <source>
        <dbReference type="Pfam" id="PF02770"/>
    </source>
</evidence>
<comment type="cofactor">
    <cofactor evidence="1 6">
        <name>FAD</name>
        <dbReference type="ChEBI" id="CHEBI:57692"/>
    </cofactor>
</comment>
<evidence type="ECO:0000313" key="10">
    <source>
        <dbReference type="EMBL" id="MBB6475791.1"/>
    </source>
</evidence>
<feature type="domain" description="Acyl-CoA dehydrogenase/oxidase C-terminal" evidence="7">
    <location>
        <begin position="233"/>
        <end position="379"/>
    </location>
</feature>
<dbReference type="PIRSF" id="PIRSF016578">
    <property type="entry name" value="HsaA"/>
    <property type="match status" value="1"/>
</dbReference>
<feature type="domain" description="Acyl-CoA dehydrogenase/oxidase N-terminal" evidence="9">
    <location>
        <begin position="16"/>
        <end position="120"/>
    </location>
</feature>
<dbReference type="EMBL" id="JACHIU010000001">
    <property type="protein sequence ID" value="MBB6475791.1"/>
    <property type="molecule type" value="Genomic_DNA"/>
</dbReference>
<reference evidence="10 11" key="1">
    <citation type="submission" date="2020-08" db="EMBL/GenBank/DDBJ databases">
        <title>Sequencing the genomes of 1000 actinobacteria strains.</title>
        <authorList>
            <person name="Klenk H.-P."/>
        </authorList>
    </citation>
    <scope>NUCLEOTIDE SEQUENCE [LARGE SCALE GENOMIC DNA]</scope>
    <source>
        <strain evidence="10 11">DSM 44936</strain>
    </source>
</reference>
<dbReference type="GO" id="GO:0003995">
    <property type="term" value="F:acyl-CoA dehydrogenase activity"/>
    <property type="evidence" value="ECO:0007669"/>
    <property type="project" value="TreeGrafter"/>
</dbReference>
<dbReference type="PANTHER" id="PTHR48083">
    <property type="entry name" value="MEDIUM-CHAIN SPECIFIC ACYL-COA DEHYDROGENASE, MITOCHONDRIAL-RELATED"/>
    <property type="match status" value="1"/>
</dbReference>
<proteinExistence type="inferred from homology"/>
<organism evidence="10 11">
    <name type="scientific">Sphaerisporangium rubeum</name>
    <dbReference type="NCBI Taxonomy" id="321317"/>
    <lineage>
        <taxon>Bacteria</taxon>
        <taxon>Bacillati</taxon>
        <taxon>Actinomycetota</taxon>
        <taxon>Actinomycetes</taxon>
        <taxon>Streptosporangiales</taxon>
        <taxon>Streptosporangiaceae</taxon>
        <taxon>Sphaerisporangium</taxon>
    </lineage>
</organism>
<dbReference type="PANTHER" id="PTHR48083:SF2">
    <property type="entry name" value="MEDIUM-CHAIN SPECIFIC ACYL-COA DEHYDROGENASE, MITOCHONDRIAL"/>
    <property type="match status" value="1"/>
</dbReference>
<evidence type="ECO:0000256" key="1">
    <source>
        <dbReference type="ARBA" id="ARBA00001974"/>
    </source>
</evidence>
<evidence type="ECO:0000259" key="9">
    <source>
        <dbReference type="Pfam" id="PF02771"/>
    </source>
</evidence>
<sequence length="405" mass="44210">MSLQRGYAGTESDDVAGFREQVRGMLSAFDEKDFERWEQDRHIPKEVVASLGEAGLFRRRWEQGAERGVPRLVAMCQEICDVSSGLSLVAMGHSEIFIGALQWLAKGERQQALLEDALEGRVIGCFGSTEPRGGSSLAGLRTTAVAVEGGWRLTGCKRYISNVGRADQILVLAKMENPAHVGDLSLFLLPLDHPGVTLDGFFDTMGLHGCDVGQVTFDAELPADALLGNHGVGLLYATHLLQFERLAICAQLIGSAATALRLAVAYARRRSLGQDRIMDKQAIRHRLAACQAELWNLESRLAQLVETARTDGRMPAHGIAALKLTAGESSCRIIDTAMQVFGARGYSKNFPLERFWRDARLSRLGGGTDEVLADMVASGIDRQDPHVDDLIGRLSSSDLPRLDDR</sequence>